<keyword evidence="1" id="KW-0472">Membrane</keyword>
<feature type="transmembrane region" description="Helical" evidence="1">
    <location>
        <begin position="152"/>
        <end position="172"/>
    </location>
</feature>
<gene>
    <name evidence="2" type="ORF">ACFO5X_12360</name>
</gene>
<dbReference type="PIRSF" id="PIRSF033239">
    <property type="entry name" value="ExoD"/>
    <property type="match status" value="1"/>
</dbReference>
<protein>
    <submittedName>
        <fullName evidence="2">Exopolysaccharide biosynthesis protein</fullName>
    </submittedName>
</protein>
<dbReference type="EMBL" id="JBHSGI010000009">
    <property type="protein sequence ID" value="MFC4669349.1"/>
    <property type="molecule type" value="Genomic_DNA"/>
</dbReference>
<dbReference type="PANTHER" id="PTHR41795">
    <property type="entry name" value="EXOPOLYSACCHARIDE SYNTHESIS PROTEIN"/>
    <property type="match status" value="1"/>
</dbReference>
<evidence type="ECO:0000313" key="3">
    <source>
        <dbReference type="Proteomes" id="UP001595973"/>
    </source>
</evidence>
<evidence type="ECO:0000256" key="1">
    <source>
        <dbReference type="SAM" id="Phobius"/>
    </source>
</evidence>
<dbReference type="PANTHER" id="PTHR41795:SF1">
    <property type="entry name" value="EXOPOLYSACCHARIDE SYNTHESIS PROTEIN"/>
    <property type="match status" value="1"/>
</dbReference>
<dbReference type="Proteomes" id="UP001595973">
    <property type="component" value="Unassembled WGS sequence"/>
</dbReference>
<organism evidence="2 3">
    <name type="scientific">Seohaeicola nanhaiensis</name>
    <dbReference type="NCBI Taxonomy" id="1387282"/>
    <lineage>
        <taxon>Bacteria</taxon>
        <taxon>Pseudomonadati</taxon>
        <taxon>Pseudomonadota</taxon>
        <taxon>Alphaproteobacteria</taxon>
        <taxon>Rhodobacterales</taxon>
        <taxon>Roseobacteraceae</taxon>
        <taxon>Seohaeicola</taxon>
    </lineage>
</organism>
<comment type="caution">
    <text evidence="2">The sequence shown here is derived from an EMBL/GenBank/DDBJ whole genome shotgun (WGS) entry which is preliminary data.</text>
</comment>
<accession>A0ABV9KGW1</accession>
<keyword evidence="3" id="KW-1185">Reference proteome</keyword>
<keyword evidence="1" id="KW-0812">Transmembrane</keyword>
<name>A0ABV9KGW1_9RHOB</name>
<keyword evidence="1" id="KW-1133">Transmembrane helix</keyword>
<evidence type="ECO:0000313" key="2">
    <source>
        <dbReference type="EMBL" id="MFC4669349.1"/>
    </source>
</evidence>
<proteinExistence type="predicted"/>
<dbReference type="Pfam" id="PF06055">
    <property type="entry name" value="ExoD"/>
    <property type="match status" value="1"/>
</dbReference>
<dbReference type="RefSeq" id="WP_380717767.1">
    <property type="nucleotide sequence ID" value="NZ_JBHSGI010000009.1"/>
</dbReference>
<sequence>MQAPVAAGRPGRLSDILDVLDSAASQSRVSIGDLVEALGQRSFTPVVLAVAVLMVSPLSGIPTLPTISAILICLVSAQALIGRDHLWLPGFVMRRSFPGARLHKAIGWLERPGGWVDRHAQRRLTLLANGPARKIGYLACFLIPLSWPLLEILPLVTSIGASLVALIAFGLLARDGMFLLAGYILTVAVAAAATWMLLA</sequence>
<reference evidence="3" key="1">
    <citation type="journal article" date="2019" name="Int. J. Syst. Evol. Microbiol.">
        <title>The Global Catalogue of Microorganisms (GCM) 10K type strain sequencing project: providing services to taxonomists for standard genome sequencing and annotation.</title>
        <authorList>
            <consortium name="The Broad Institute Genomics Platform"/>
            <consortium name="The Broad Institute Genome Sequencing Center for Infectious Disease"/>
            <person name="Wu L."/>
            <person name="Ma J."/>
        </authorList>
    </citation>
    <scope>NUCLEOTIDE SEQUENCE [LARGE SCALE GENOMIC DNA]</scope>
    <source>
        <strain evidence="3">CGMCC 4.7283</strain>
    </source>
</reference>
<feature type="transmembrane region" description="Helical" evidence="1">
    <location>
        <begin position="178"/>
        <end position="198"/>
    </location>
</feature>
<dbReference type="InterPro" id="IPR010331">
    <property type="entry name" value="ExoD"/>
</dbReference>